<dbReference type="EMBL" id="JABANN010000948">
    <property type="protein sequence ID" value="KAF4652156.1"/>
    <property type="molecule type" value="Genomic_DNA"/>
</dbReference>
<gene>
    <name evidence="1" type="ORF">FOL46_009872</name>
</gene>
<evidence type="ECO:0000313" key="2">
    <source>
        <dbReference type="Proteomes" id="UP000572268"/>
    </source>
</evidence>
<organism evidence="1 2">
    <name type="scientific">Perkinsus olseni</name>
    <name type="common">Perkinsus atlanticus</name>
    <dbReference type="NCBI Taxonomy" id="32597"/>
    <lineage>
        <taxon>Eukaryota</taxon>
        <taxon>Sar</taxon>
        <taxon>Alveolata</taxon>
        <taxon>Perkinsozoa</taxon>
        <taxon>Perkinsea</taxon>
        <taxon>Perkinsida</taxon>
        <taxon>Perkinsidae</taxon>
        <taxon>Perkinsus</taxon>
    </lineage>
</organism>
<protein>
    <submittedName>
        <fullName evidence="1">Uncharacterized protein</fullName>
    </submittedName>
</protein>
<proteinExistence type="predicted"/>
<accession>A0A7J6L0G0</accession>
<dbReference type="AlphaFoldDB" id="A0A7J6L0G0"/>
<evidence type="ECO:0000313" key="1">
    <source>
        <dbReference type="EMBL" id="KAF4652156.1"/>
    </source>
</evidence>
<name>A0A7J6L0G0_PEROL</name>
<dbReference type="Proteomes" id="UP000572268">
    <property type="component" value="Unassembled WGS sequence"/>
</dbReference>
<reference evidence="1 2" key="1">
    <citation type="submission" date="2020-04" db="EMBL/GenBank/DDBJ databases">
        <title>Perkinsus olseni comparative genomics.</title>
        <authorList>
            <person name="Bogema D.R."/>
        </authorList>
    </citation>
    <scope>NUCLEOTIDE SEQUENCE [LARGE SCALE GENOMIC DNA]</scope>
    <source>
        <strain evidence="1">ATCC PRA-31</strain>
    </source>
</reference>
<sequence length="111" mass="12490">MVVRDGVPYLHGIYYTPINSAHLVQKAYSKNGLGDNGKMIEIVHGERLGDTAKQVNIGDKVYLRTPSPIKLGALARGPYIVEEIRGQTYFLRELSTNKEMQQPLYKLITTQ</sequence>
<comment type="caution">
    <text evidence="1">The sequence shown here is derived from an EMBL/GenBank/DDBJ whole genome shotgun (WGS) entry which is preliminary data.</text>
</comment>